<gene>
    <name evidence="1" type="ORF">CLUMA_CG012713</name>
</gene>
<evidence type="ECO:0000313" key="2">
    <source>
        <dbReference type="Proteomes" id="UP000183832"/>
    </source>
</evidence>
<name>A0A1J1IG87_9DIPT</name>
<protein>
    <submittedName>
        <fullName evidence="1">CLUMA_CG012713, isoform A</fullName>
    </submittedName>
</protein>
<evidence type="ECO:0000313" key="1">
    <source>
        <dbReference type="EMBL" id="CRK99271.1"/>
    </source>
</evidence>
<dbReference type="AlphaFoldDB" id="A0A1J1IG87"/>
<dbReference type="EMBL" id="CVRI01000050">
    <property type="protein sequence ID" value="CRK99271.1"/>
    <property type="molecule type" value="Genomic_DNA"/>
</dbReference>
<reference evidence="1 2" key="1">
    <citation type="submission" date="2015-04" db="EMBL/GenBank/DDBJ databases">
        <authorList>
            <person name="Syromyatnikov M.Y."/>
            <person name="Popov V.N."/>
        </authorList>
    </citation>
    <scope>NUCLEOTIDE SEQUENCE [LARGE SCALE GENOMIC DNA]</scope>
</reference>
<sequence>MEYQNIQSYARRMLVINFGFSTEEKVLRLRGRNKFFQEVRYRKMILNEKRNEKLISLKNYNALEHLQMTMIVTKNGPGKF</sequence>
<proteinExistence type="predicted"/>
<keyword evidence="2" id="KW-1185">Reference proteome</keyword>
<organism evidence="1 2">
    <name type="scientific">Clunio marinus</name>
    <dbReference type="NCBI Taxonomy" id="568069"/>
    <lineage>
        <taxon>Eukaryota</taxon>
        <taxon>Metazoa</taxon>
        <taxon>Ecdysozoa</taxon>
        <taxon>Arthropoda</taxon>
        <taxon>Hexapoda</taxon>
        <taxon>Insecta</taxon>
        <taxon>Pterygota</taxon>
        <taxon>Neoptera</taxon>
        <taxon>Endopterygota</taxon>
        <taxon>Diptera</taxon>
        <taxon>Nematocera</taxon>
        <taxon>Chironomoidea</taxon>
        <taxon>Chironomidae</taxon>
        <taxon>Clunio</taxon>
    </lineage>
</organism>
<dbReference type="Proteomes" id="UP000183832">
    <property type="component" value="Unassembled WGS sequence"/>
</dbReference>
<accession>A0A1J1IG87</accession>